<keyword evidence="4" id="KW-1185">Reference proteome</keyword>
<evidence type="ECO:0000256" key="1">
    <source>
        <dbReference type="SAM" id="MobiDB-lite"/>
    </source>
</evidence>
<dbReference type="SUPFAM" id="SSF53098">
    <property type="entry name" value="Ribonuclease H-like"/>
    <property type="match status" value="1"/>
</dbReference>
<dbReference type="EMBL" id="LGRX02004755">
    <property type="protein sequence ID" value="KAK3279640.1"/>
    <property type="molecule type" value="Genomic_DNA"/>
</dbReference>
<accession>A0AAE0GK17</accession>
<dbReference type="InterPro" id="IPR002156">
    <property type="entry name" value="RNaseH_domain"/>
</dbReference>
<evidence type="ECO:0000313" key="3">
    <source>
        <dbReference type="EMBL" id="KAK3279640.1"/>
    </source>
</evidence>
<evidence type="ECO:0000313" key="4">
    <source>
        <dbReference type="Proteomes" id="UP001190700"/>
    </source>
</evidence>
<dbReference type="Proteomes" id="UP001190700">
    <property type="component" value="Unassembled WGS sequence"/>
</dbReference>
<protein>
    <recommendedName>
        <fullName evidence="2">RNase H type-1 domain-containing protein</fullName>
    </recommendedName>
</protein>
<feature type="compositionally biased region" description="Basic and acidic residues" evidence="1">
    <location>
        <begin position="170"/>
        <end position="185"/>
    </location>
</feature>
<dbReference type="InterPro" id="IPR012337">
    <property type="entry name" value="RNaseH-like_sf"/>
</dbReference>
<reference evidence="3 4" key="1">
    <citation type="journal article" date="2015" name="Genome Biol. Evol.">
        <title>Comparative Genomics of a Bacterivorous Green Alga Reveals Evolutionary Causalities and Consequences of Phago-Mixotrophic Mode of Nutrition.</title>
        <authorList>
            <person name="Burns J.A."/>
            <person name="Paasch A."/>
            <person name="Narechania A."/>
            <person name="Kim E."/>
        </authorList>
    </citation>
    <scope>NUCLEOTIDE SEQUENCE [LARGE SCALE GENOMIC DNA]</scope>
    <source>
        <strain evidence="3 4">PLY_AMNH</strain>
    </source>
</reference>
<gene>
    <name evidence="3" type="ORF">CYMTET_12502</name>
</gene>
<dbReference type="Gene3D" id="3.30.420.10">
    <property type="entry name" value="Ribonuclease H-like superfamily/Ribonuclease H"/>
    <property type="match status" value="1"/>
</dbReference>
<feature type="region of interest" description="Disordered" evidence="1">
    <location>
        <begin position="136"/>
        <end position="185"/>
    </location>
</feature>
<organism evidence="3 4">
    <name type="scientific">Cymbomonas tetramitiformis</name>
    <dbReference type="NCBI Taxonomy" id="36881"/>
    <lineage>
        <taxon>Eukaryota</taxon>
        <taxon>Viridiplantae</taxon>
        <taxon>Chlorophyta</taxon>
        <taxon>Pyramimonadophyceae</taxon>
        <taxon>Pyramimonadales</taxon>
        <taxon>Pyramimonadaceae</taxon>
        <taxon>Cymbomonas</taxon>
    </lineage>
</organism>
<comment type="caution">
    <text evidence="3">The sequence shown here is derived from an EMBL/GenBank/DDBJ whole genome shotgun (WGS) entry which is preliminary data.</text>
</comment>
<dbReference type="InterPro" id="IPR036397">
    <property type="entry name" value="RNaseH_sf"/>
</dbReference>
<dbReference type="AlphaFoldDB" id="A0AAE0GK17"/>
<sequence>MYTIEALQDAQVTVEILKVKAHVGIVGNEQADKAAKQACEDGEYVQPWDNDKTVLLRAMATDQDNVKYPLTGKNAVQTYVTKMIPETNGREPAVQRWNKILTGKPTEWVRRNAPLDRGMNQQTQEQELEDMLELEREVGEDVERDPQGWEGEDGVLLEMMEQPTTGESAGRQDREQQHQSVIREE</sequence>
<proteinExistence type="predicted"/>
<dbReference type="PROSITE" id="PS50879">
    <property type="entry name" value="RNASE_H_1"/>
    <property type="match status" value="1"/>
</dbReference>
<feature type="compositionally biased region" description="Basic and acidic residues" evidence="1">
    <location>
        <begin position="136"/>
        <end position="147"/>
    </location>
</feature>
<dbReference type="GO" id="GO:0003676">
    <property type="term" value="F:nucleic acid binding"/>
    <property type="evidence" value="ECO:0007669"/>
    <property type="project" value="InterPro"/>
</dbReference>
<feature type="domain" description="RNase H type-1" evidence="2">
    <location>
        <begin position="1"/>
        <end position="40"/>
    </location>
</feature>
<dbReference type="GO" id="GO:0004523">
    <property type="term" value="F:RNA-DNA hybrid ribonuclease activity"/>
    <property type="evidence" value="ECO:0007669"/>
    <property type="project" value="InterPro"/>
</dbReference>
<name>A0AAE0GK17_9CHLO</name>
<evidence type="ECO:0000259" key="2">
    <source>
        <dbReference type="PROSITE" id="PS50879"/>
    </source>
</evidence>